<proteinExistence type="predicted"/>
<dbReference type="Pfam" id="PF25681">
    <property type="entry name" value="Phage_TTP_17"/>
    <property type="match status" value="1"/>
</dbReference>
<dbReference type="InterPro" id="IPR058154">
    <property type="entry name" value="Bxb1_TTP-like"/>
</dbReference>
<evidence type="ECO:0000313" key="1">
    <source>
        <dbReference type="EMBL" id="DAD73518.1"/>
    </source>
</evidence>
<sequence length="186" mass="19471">MSTATNVSTGKPKVGGAIYRAPLGTALPTDAKTALTEAYKNLGYASDEGVVNSNSPQSGNIKAWGGDNVLTYQNEKTDTFAFTLIESLNSDVLKAVYLDENVTGDLEKGLTVKANGKELAAGVWVIDMIMRGGILKRVVIPNGTITEVGDVTYADESAVGYAVTVTAVPDSAGNTHYEYMSKPAAA</sequence>
<dbReference type="EMBL" id="BK014738">
    <property type="protein sequence ID" value="DAD73518.1"/>
    <property type="molecule type" value="Genomic_DNA"/>
</dbReference>
<accession>A0A8S5LU29</accession>
<organism evidence="1">
    <name type="scientific">Siphoviridae sp. ctM3g2</name>
    <dbReference type="NCBI Taxonomy" id="2826255"/>
    <lineage>
        <taxon>Viruses</taxon>
        <taxon>Duplodnaviria</taxon>
        <taxon>Heunggongvirae</taxon>
        <taxon>Uroviricota</taxon>
        <taxon>Caudoviricetes</taxon>
    </lineage>
</organism>
<name>A0A8S5LU29_9CAUD</name>
<protein>
    <submittedName>
        <fullName evidence="1">Tail protein</fullName>
    </submittedName>
</protein>
<reference evidence="1" key="1">
    <citation type="journal article" date="2021" name="Proc. Natl. Acad. Sci. U.S.A.">
        <title>A Catalog of Tens of Thousands of Viruses from Human Metagenomes Reveals Hidden Associations with Chronic Diseases.</title>
        <authorList>
            <person name="Tisza M.J."/>
            <person name="Buck C.B."/>
        </authorList>
    </citation>
    <scope>NUCLEOTIDE SEQUENCE</scope>
    <source>
        <strain evidence="1">CtM3g2</strain>
    </source>
</reference>